<dbReference type="NCBIfam" id="TIGR00067">
    <property type="entry name" value="glut_race"/>
    <property type="match status" value="1"/>
</dbReference>
<dbReference type="GO" id="GO:0071555">
    <property type="term" value="P:cell wall organization"/>
    <property type="evidence" value="ECO:0007669"/>
    <property type="project" value="UniProtKB-KW"/>
</dbReference>
<feature type="active site" description="Proton donor/acceptor" evidence="8">
    <location>
        <position position="70"/>
    </location>
</feature>
<name>A0A7C5T0E6_9AQUI</name>
<comment type="pathway">
    <text evidence="8">Cell wall biogenesis; peptidoglycan biosynthesis.</text>
</comment>
<dbReference type="GO" id="GO:0008360">
    <property type="term" value="P:regulation of cell shape"/>
    <property type="evidence" value="ECO:0007669"/>
    <property type="project" value="UniProtKB-KW"/>
</dbReference>
<comment type="caution">
    <text evidence="9">The sequence shown here is derived from an EMBL/GenBank/DDBJ whole genome shotgun (WGS) entry which is preliminary data.</text>
</comment>
<comment type="function">
    <text evidence="8">Provides the (R)-glutamate required for cell wall biosynthesis.</text>
</comment>
<reference evidence="9" key="1">
    <citation type="journal article" date="2020" name="mSystems">
        <title>Genome- and Community-Level Interaction Insights into Carbon Utilization and Element Cycling Functions of Hydrothermarchaeota in Hydrothermal Sediment.</title>
        <authorList>
            <person name="Zhou Z."/>
            <person name="Liu Y."/>
            <person name="Xu W."/>
            <person name="Pan J."/>
            <person name="Luo Z.H."/>
            <person name="Li M."/>
        </authorList>
    </citation>
    <scope>NUCLEOTIDE SEQUENCE [LARGE SCALE GENOMIC DNA]</scope>
    <source>
        <strain evidence="9">SpSt-114</strain>
    </source>
</reference>
<evidence type="ECO:0000256" key="3">
    <source>
        <dbReference type="ARBA" id="ARBA00022960"/>
    </source>
</evidence>
<keyword evidence="5 8" id="KW-0413">Isomerase</keyword>
<accession>A0A7C5T0E6</accession>
<feature type="binding site" evidence="8">
    <location>
        <begin position="179"/>
        <end position="180"/>
    </location>
    <ligand>
        <name>substrate</name>
    </ligand>
</feature>
<feature type="binding site" evidence="8">
    <location>
        <begin position="71"/>
        <end position="72"/>
    </location>
    <ligand>
        <name>substrate</name>
    </ligand>
</feature>
<feature type="active site" description="Proton donor/acceptor" evidence="8">
    <location>
        <position position="178"/>
    </location>
</feature>
<proteinExistence type="inferred from homology"/>
<evidence type="ECO:0000313" key="9">
    <source>
        <dbReference type="EMBL" id="HHO74386.1"/>
    </source>
</evidence>
<gene>
    <name evidence="8" type="primary">murI</name>
    <name evidence="9" type="ORF">ENN04_07140</name>
</gene>
<dbReference type="AlphaFoldDB" id="A0A7C5T0E6"/>
<evidence type="ECO:0000256" key="5">
    <source>
        <dbReference type="ARBA" id="ARBA00023235"/>
    </source>
</evidence>
<dbReference type="GO" id="GO:0009252">
    <property type="term" value="P:peptidoglycan biosynthetic process"/>
    <property type="evidence" value="ECO:0007669"/>
    <property type="project" value="UniProtKB-UniRule"/>
</dbReference>
<dbReference type="InterPro" id="IPR001920">
    <property type="entry name" value="Asp/Glu_race"/>
</dbReference>
<comment type="catalytic activity">
    <reaction evidence="1 8">
        <text>L-glutamate = D-glutamate</text>
        <dbReference type="Rhea" id="RHEA:12813"/>
        <dbReference type="ChEBI" id="CHEBI:29985"/>
        <dbReference type="ChEBI" id="CHEBI:29986"/>
        <dbReference type="EC" id="5.1.1.3"/>
    </reaction>
</comment>
<feature type="binding site" evidence="8">
    <location>
        <begin position="7"/>
        <end position="8"/>
    </location>
    <ligand>
        <name>substrate</name>
    </ligand>
</feature>
<dbReference type="HAMAP" id="MF_00258">
    <property type="entry name" value="Glu_racemase"/>
    <property type="match status" value="1"/>
</dbReference>
<evidence type="ECO:0000256" key="4">
    <source>
        <dbReference type="ARBA" id="ARBA00022984"/>
    </source>
</evidence>
<dbReference type="FunFam" id="3.40.50.1860:FF:000002">
    <property type="entry name" value="Glutamate racemase"/>
    <property type="match status" value="1"/>
</dbReference>
<dbReference type="InterPro" id="IPR018187">
    <property type="entry name" value="Asp/Glu_racemase_AS_1"/>
</dbReference>
<protein>
    <recommendedName>
        <fullName evidence="7 8">Glutamate racemase</fullName>
        <ecNumber evidence="2 8">5.1.1.3</ecNumber>
    </recommendedName>
</protein>
<keyword evidence="4 8" id="KW-0573">Peptidoglycan synthesis</keyword>
<dbReference type="Gene3D" id="3.40.50.1860">
    <property type="match status" value="2"/>
</dbReference>
<dbReference type="PROSITE" id="PS00923">
    <property type="entry name" value="ASP_GLU_RACEMASE_1"/>
    <property type="match status" value="1"/>
</dbReference>
<dbReference type="PANTHER" id="PTHR21198:SF2">
    <property type="entry name" value="GLUTAMATE RACEMASE"/>
    <property type="match status" value="1"/>
</dbReference>
<keyword evidence="6 8" id="KW-0961">Cell wall biogenesis/degradation</keyword>
<evidence type="ECO:0000256" key="7">
    <source>
        <dbReference type="ARBA" id="ARBA00070053"/>
    </source>
</evidence>
<dbReference type="InterPro" id="IPR004391">
    <property type="entry name" value="Glu_race"/>
</dbReference>
<sequence>MKIGVFDSGVGGLTVLKSLREELPSVDFFYLGDTARVPYGGKSKETIQRYSLECAEFLLSFGIELLVVACNTASAYALELLRESLTIPVVGVVQPGVEQALKVSKTKRIGVIGTKGTVQSAVYQNLLKEQGAQPIAKACPLFVPLVEEGIINGKIAQSVVEYYLEELKGKVDTLILACTHYPLLKETIREYMGDVEIVDSAHAVAQEVKKLAKNEGNGTLRLFFTDNSPNLSHLIKLILGEEQSYEIIPVLCKL</sequence>
<dbReference type="EMBL" id="DSAC01000089">
    <property type="protein sequence ID" value="HHO74386.1"/>
    <property type="molecule type" value="Genomic_DNA"/>
</dbReference>
<evidence type="ECO:0000256" key="6">
    <source>
        <dbReference type="ARBA" id="ARBA00023316"/>
    </source>
</evidence>
<evidence type="ECO:0000256" key="8">
    <source>
        <dbReference type="HAMAP-Rule" id="MF_00258"/>
    </source>
</evidence>
<dbReference type="UniPathway" id="UPA00219"/>
<organism evidence="9">
    <name type="scientific">Thermocrinis ruber</name>
    <dbReference type="NCBI Taxonomy" id="75906"/>
    <lineage>
        <taxon>Bacteria</taxon>
        <taxon>Pseudomonadati</taxon>
        <taxon>Aquificota</taxon>
        <taxon>Aquificia</taxon>
        <taxon>Aquificales</taxon>
        <taxon>Aquificaceae</taxon>
        <taxon>Thermocrinis</taxon>
    </lineage>
</organism>
<dbReference type="PANTHER" id="PTHR21198">
    <property type="entry name" value="GLUTAMATE RACEMASE"/>
    <property type="match status" value="1"/>
</dbReference>
<dbReference type="Pfam" id="PF01177">
    <property type="entry name" value="Asp_Glu_race"/>
    <property type="match status" value="1"/>
</dbReference>
<keyword evidence="3 8" id="KW-0133">Cell shape</keyword>
<feature type="binding site" evidence="8">
    <location>
        <begin position="39"/>
        <end position="40"/>
    </location>
    <ligand>
        <name>substrate</name>
    </ligand>
</feature>
<dbReference type="EC" id="5.1.1.3" evidence="2 8"/>
<dbReference type="SUPFAM" id="SSF53681">
    <property type="entry name" value="Aspartate/glutamate racemase"/>
    <property type="match status" value="2"/>
</dbReference>
<dbReference type="GO" id="GO:0008881">
    <property type="term" value="F:glutamate racemase activity"/>
    <property type="evidence" value="ECO:0007669"/>
    <property type="project" value="UniProtKB-UniRule"/>
</dbReference>
<dbReference type="PROSITE" id="PS00924">
    <property type="entry name" value="ASP_GLU_RACEMASE_2"/>
    <property type="match status" value="1"/>
</dbReference>
<evidence type="ECO:0000256" key="2">
    <source>
        <dbReference type="ARBA" id="ARBA00013090"/>
    </source>
</evidence>
<dbReference type="InterPro" id="IPR015942">
    <property type="entry name" value="Asp/Glu/hydantoin_racemase"/>
</dbReference>
<dbReference type="InterPro" id="IPR033134">
    <property type="entry name" value="Asp/Glu_racemase_AS_2"/>
</dbReference>
<comment type="similarity">
    <text evidence="8">Belongs to the aspartate/glutamate racemases family.</text>
</comment>
<evidence type="ECO:0000256" key="1">
    <source>
        <dbReference type="ARBA" id="ARBA00001602"/>
    </source>
</evidence>